<organism evidence="1">
    <name type="scientific">marine metagenome</name>
    <dbReference type="NCBI Taxonomy" id="408172"/>
    <lineage>
        <taxon>unclassified sequences</taxon>
        <taxon>metagenomes</taxon>
        <taxon>ecological metagenomes</taxon>
    </lineage>
</organism>
<gene>
    <name evidence="1" type="ORF">METZ01_LOCUS294429</name>
</gene>
<protein>
    <submittedName>
        <fullName evidence="1">Uncharacterized protein</fullName>
    </submittedName>
</protein>
<dbReference type="AlphaFoldDB" id="A0A382M0V7"/>
<dbReference type="EMBL" id="UINC01090009">
    <property type="protein sequence ID" value="SVC41575.1"/>
    <property type="molecule type" value="Genomic_DNA"/>
</dbReference>
<accession>A0A382M0V7</accession>
<name>A0A382M0V7_9ZZZZ</name>
<proteinExistence type="predicted"/>
<evidence type="ECO:0000313" key="1">
    <source>
        <dbReference type="EMBL" id="SVC41575.1"/>
    </source>
</evidence>
<reference evidence="1" key="1">
    <citation type="submission" date="2018-05" db="EMBL/GenBank/DDBJ databases">
        <authorList>
            <person name="Lanie J.A."/>
            <person name="Ng W.-L."/>
            <person name="Kazmierczak K.M."/>
            <person name="Andrzejewski T.M."/>
            <person name="Davidsen T.M."/>
            <person name="Wayne K.J."/>
            <person name="Tettelin H."/>
            <person name="Glass J.I."/>
            <person name="Rusch D."/>
            <person name="Podicherti R."/>
            <person name="Tsui H.-C.T."/>
            <person name="Winkler M.E."/>
        </authorList>
    </citation>
    <scope>NUCLEOTIDE SEQUENCE</scope>
</reference>
<sequence length="107" mass="13233">MVHRFLSMKSEWVQVVNEIQRYWELKPKNLYQFYIDVLPRGRTFLRYVKSKKKSKVEKWAMEHLKDYFECSTREVEQHLEILTKEQVMTIIMKYGVDDKQLKKIWSK</sequence>